<dbReference type="SUPFAM" id="SSF47954">
    <property type="entry name" value="Cyclin-like"/>
    <property type="match status" value="1"/>
</dbReference>
<gene>
    <name evidence="3" type="ORF">EmuJ_001021100</name>
</gene>
<reference evidence="3" key="1">
    <citation type="journal article" date="2013" name="Nature">
        <title>The genomes of four tapeworm species reveal adaptations to parasitism.</title>
        <authorList>
            <person name="Tsai I.J."/>
            <person name="Zarowiecki M."/>
            <person name="Holroyd N."/>
            <person name="Garciarrubio A."/>
            <person name="Sanchez-Flores A."/>
            <person name="Brooks K.L."/>
            <person name="Tracey A."/>
            <person name="Bobes R.J."/>
            <person name="Fragoso G."/>
            <person name="Sciutto E."/>
            <person name="Aslett M."/>
            <person name="Beasley H."/>
            <person name="Bennett H.M."/>
            <person name="Cai J."/>
            <person name="Camicia F."/>
            <person name="Clark R."/>
            <person name="Cucher M."/>
            <person name="De Silva N."/>
            <person name="Day T.A."/>
            <person name="Deplazes P."/>
            <person name="Estrada K."/>
            <person name="Fernandez C."/>
            <person name="Holland P.W."/>
            <person name="Hou J."/>
            <person name="Hu S."/>
            <person name="Huckvale T."/>
            <person name="Hung S.S."/>
            <person name="Kamenetzky L."/>
            <person name="Keane J.A."/>
            <person name="Kiss F."/>
            <person name="Koziol U."/>
            <person name="Lambert O."/>
            <person name="Liu K."/>
            <person name="Luo X."/>
            <person name="Luo Y."/>
            <person name="Macchiaroli N."/>
            <person name="Nichol S."/>
            <person name="Paps J."/>
            <person name="Parkinson J."/>
            <person name="Pouchkina-Stantcheva N."/>
            <person name="Riddiford N."/>
            <person name="Rosenzvit M."/>
            <person name="Salinas G."/>
            <person name="Wasmuth J.D."/>
            <person name="Zamanian M."/>
            <person name="Zheng Y."/>
            <person name="Cai X."/>
            <person name="Soberon X."/>
            <person name="Olson P.D."/>
            <person name="Laclette J.P."/>
            <person name="Brehm K."/>
            <person name="Berriman M."/>
            <person name="Garciarrubio A."/>
            <person name="Bobes R.J."/>
            <person name="Fragoso G."/>
            <person name="Sanchez-Flores A."/>
            <person name="Estrada K."/>
            <person name="Cevallos M.A."/>
            <person name="Morett E."/>
            <person name="Gonzalez V."/>
            <person name="Portillo T."/>
            <person name="Ochoa-Leyva A."/>
            <person name="Jose M.V."/>
            <person name="Sciutto E."/>
            <person name="Landa A."/>
            <person name="Jimenez L."/>
            <person name="Valdes V."/>
            <person name="Carrero J.C."/>
            <person name="Larralde C."/>
            <person name="Morales-Montor J."/>
            <person name="Limon-Lason J."/>
            <person name="Soberon X."/>
            <person name="Laclette J.P."/>
        </authorList>
    </citation>
    <scope>NUCLEOTIDE SEQUENCE [LARGE SCALE GENOMIC DNA]</scope>
</reference>
<sequence length="453" mass="51838">MLFCFHSVCRLEFYRLISIILDMGSCLSCLRGGQNLGHLTHPLNAEEALSEAPPSHTIPISTNHHPRDRDCIIGQVKEIQHISEREPENEDSDPSINVRREIIFIKGKNRRQSWYLELLKRMKRLESRRPNTTTEMYLDCSTVSKPDSRATIRAVAIAICLLIRSGSATGVAKADLDIFDETLHPMKIEQSPDEDPNRPPSLKTVHRFIRKIFQNAQLSPECAIVTMVYLERLLHGGPLYLGVANWKRILLCAILLASKVWDDQAVWNVDYCQILDELKVDDVNELERQFLEIIQFNINIPSSVYTKYYFDIRDLTVSTHEFTRLSVETARDLEACSQSILNFNLGLDTTDRYRLRLALASPRFALMPLPPSPLQFIELRTATLRCPPTHAPLATPPYRNCYLVPRRWSLSCTLVYSPIELVITSFLTQHCFYSPVGALLLSMYLKIECKSSC</sequence>
<evidence type="ECO:0000313" key="3">
    <source>
        <dbReference type="EMBL" id="CDS42499.1"/>
    </source>
</evidence>
<dbReference type="Pfam" id="PF00134">
    <property type="entry name" value="Cyclin_N"/>
    <property type="match status" value="1"/>
</dbReference>
<evidence type="ECO:0000259" key="2">
    <source>
        <dbReference type="SMART" id="SM00385"/>
    </source>
</evidence>
<evidence type="ECO:0000313" key="4">
    <source>
        <dbReference type="Proteomes" id="UP000017246"/>
    </source>
</evidence>
<dbReference type="AlphaFoldDB" id="A0A068YK19"/>
<comment type="similarity">
    <text evidence="1">Belongs to the cyclin family.</text>
</comment>
<reference evidence="3" key="2">
    <citation type="submission" date="2015-11" db="EMBL/GenBank/DDBJ databases">
        <authorList>
            <person name="Zhang Y."/>
            <person name="Guo Z."/>
        </authorList>
    </citation>
    <scope>NUCLEOTIDE SEQUENCE</scope>
</reference>
<proteinExistence type="inferred from homology"/>
<feature type="domain" description="Cyclin-like" evidence="2">
    <location>
        <begin position="207"/>
        <end position="292"/>
    </location>
</feature>
<dbReference type="InterPro" id="IPR013763">
    <property type="entry name" value="Cyclin-like_dom"/>
</dbReference>
<organism evidence="3 4">
    <name type="scientific">Echinococcus multilocularis</name>
    <name type="common">Fox tapeworm</name>
    <dbReference type="NCBI Taxonomy" id="6211"/>
    <lineage>
        <taxon>Eukaryota</taxon>
        <taxon>Metazoa</taxon>
        <taxon>Spiralia</taxon>
        <taxon>Lophotrochozoa</taxon>
        <taxon>Platyhelminthes</taxon>
        <taxon>Cestoda</taxon>
        <taxon>Eucestoda</taxon>
        <taxon>Cyclophyllidea</taxon>
        <taxon>Taeniidae</taxon>
        <taxon>Echinococcus</taxon>
    </lineage>
</organism>
<dbReference type="Proteomes" id="UP000017246">
    <property type="component" value="Unassembled WGS sequence"/>
</dbReference>
<accession>A0A068YK19</accession>
<dbReference type="SMART" id="SM00385">
    <property type="entry name" value="CYCLIN"/>
    <property type="match status" value="1"/>
</dbReference>
<evidence type="ECO:0000256" key="1">
    <source>
        <dbReference type="RuleBase" id="RU000383"/>
    </source>
</evidence>
<dbReference type="OrthoDB" id="10250320at2759"/>
<dbReference type="Gene3D" id="1.10.472.10">
    <property type="entry name" value="Cyclin-like"/>
    <property type="match status" value="1"/>
</dbReference>
<dbReference type="OMA" id="HPMKIEQ"/>
<dbReference type="STRING" id="6211.A0A068YK19"/>
<dbReference type="CDD" id="cd20540">
    <property type="entry name" value="CYCLIN_CCNY_like"/>
    <property type="match status" value="1"/>
</dbReference>
<dbReference type="PANTHER" id="PTHR14248">
    <property type="entry name" value="CYCLIN Y, ISOFORM A"/>
    <property type="match status" value="1"/>
</dbReference>
<keyword evidence="1" id="KW-0195">Cyclin</keyword>
<dbReference type="InterPro" id="IPR006671">
    <property type="entry name" value="Cyclin_N"/>
</dbReference>
<dbReference type="eggNOG" id="KOG1675">
    <property type="taxonomic scope" value="Eukaryota"/>
</dbReference>
<protein>
    <submittedName>
        <fullName evidence="3">Cyclin y</fullName>
    </submittedName>
</protein>
<name>A0A068YK19_ECHMU</name>
<dbReference type="EMBL" id="LN902842">
    <property type="protein sequence ID" value="CDS42499.1"/>
    <property type="molecule type" value="Genomic_DNA"/>
</dbReference>
<keyword evidence="4" id="KW-1185">Reference proteome</keyword>
<dbReference type="InterPro" id="IPR036915">
    <property type="entry name" value="Cyclin-like_sf"/>
</dbReference>